<evidence type="ECO:0000313" key="2">
    <source>
        <dbReference type="EMBL" id="BEH91512.1"/>
    </source>
</evidence>
<evidence type="ECO:0000259" key="1">
    <source>
        <dbReference type="PROSITE" id="PS50206"/>
    </source>
</evidence>
<feature type="domain" description="Rhodanese" evidence="1">
    <location>
        <begin position="16"/>
        <end position="96"/>
    </location>
</feature>
<protein>
    <recommendedName>
        <fullName evidence="1">Rhodanese domain-containing protein</fullName>
    </recommendedName>
</protein>
<dbReference type="InterPro" id="IPR050229">
    <property type="entry name" value="GlpE_sulfurtransferase"/>
</dbReference>
<dbReference type="CDD" id="cd00158">
    <property type="entry name" value="RHOD"/>
    <property type="match status" value="1"/>
</dbReference>
<dbReference type="Proteomes" id="UP001432099">
    <property type="component" value="Chromosome"/>
</dbReference>
<name>A0ABN6ZJL1_9FIRM</name>
<dbReference type="SUPFAM" id="SSF52821">
    <property type="entry name" value="Rhodanese/Cell cycle control phosphatase"/>
    <property type="match status" value="1"/>
</dbReference>
<organism evidence="2 3">
    <name type="scientific">Turicibacter faecis</name>
    <dbReference type="NCBI Taxonomy" id="2963365"/>
    <lineage>
        <taxon>Bacteria</taxon>
        <taxon>Bacillati</taxon>
        <taxon>Bacillota</taxon>
        <taxon>Erysipelotrichia</taxon>
        <taxon>Erysipelotrichales</taxon>
        <taxon>Turicibacteraceae</taxon>
        <taxon>Turicibacter</taxon>
    </lineage>
</organism>
<dbReference type="EMBL" id="AP028127">
    <property type="protein sequence ID" value="BEH91512.1"/>
    <property type="molecule type" value="Genomic_DNA"/>
</dbReference>
<dbReference type="SMART" id="SM00450">
    <property type="entry name" value="RHOD"/>
    <property type="match status" value="1"/>
</dbReference>
<evidence type="ECO:0000313" key="3">
    <source>
        <dbReference type="Proteomes" id="UP001432099"/>
    </source>
</evidence>
<dbReference type="Gene3D" id="3.40.250.10">
    <property type="entry name" value="Rhodanese-like domain"/>
    <property type="match status" value="1"/>
</dbReference>
<dbReference type="InterPro" id="IPR036873">
    <property type="entry name" value="Rhodanese-like_dom_sf"/>
</dbReference>
<dbReference type="InterPro" id="IPR001763">
    <property type="entry name" value="Rhodanese-like_dom"/>
</dbReference>
<dbReference type="RefSeq" id="WP_161832154.1">
    <property type="nucleotide sequence ID" value="NZ_AP028127.1"/>
</dbReference>
<dbReference type="PANTHER" id="PTHR43031:SF1">
    <property type="entry name" value="PYRIDINE NUCLEOTIDE-DISULPHIDE OXIDOREDUCTASE"/>
    <property type="match status" value="1"/>
</dbReference>
<gene>
    <name evidence="2" type="ORF">T23_16140</name>
</gene>
<proteinExistence type="predicted"/>
<keyword evidence="3" id="KW-1185">Reference proteome</keyword>
<accession>A0ABN6ZJL1</accession>
<dbReference type="Pfam" id="PF00581">
    <property type="entry name" value="Rhodanese"/>
    <property type="match status" value="1"/>
</dbReference>
<reference evidence="2" key="1">
    <citation type="journal article" date="2024" name="Int. J. Syst. Evol. Microbiol.">
        <title>Turicibacter faecis sp. nov., isolated from faeces of heart failure mouse model.</title>
        <authorList>
            <person name="Imamura Y."/>
            <person name="Motooka D."/>
            <person name="Nakajima Y."/>
            <person name="Ito S."/>
            <person name="Kitakaze M."/>
            <person name="Iida T."/>
            <person name="Nakamura S."/>
        </authorList>
    </citation>
    <scope>NUCLEOTIDE SEQUENCE</scope>
    <source>
        <strain evidence="2">TC023</strain>
    </source>
</reference>
<dbReference type="PROSITE" id="PS50206">
    <property type="entry name" value="RHODANESE_3"/>
    <property type="match status" value="1"/>
</dbReference>
<dbReference type="PANTHER" id="PTHR43031">
    <property type="entry name" value="FAD-DEPENDENT OXIDOREDUCTASE"/>
    <property type="match status" value="1"/>
</dbReference>
<sequence length="99" mass="11514">MPKSISISQLNQLMSTKPQPIIIDIREPYQFAGYHLNTAVNIPYQTLVMYPERYLNRTTTYYLICEHGGESYRACMMLESSGYHVISIAGGYSNMRYRY</sequence>